<dbReference type="EMBL" id="VYSA01000001">
    <property type="protein sequence ID" value="KAA9111530.1"/>
    <property type="molecule type" value="Genomic_DNA"/>
</dbReference>
<reference evidence="3" key="1">
    <citation type="submission" date="2019-09" db="EMBL/GenBank/DDBJ databases">
        <title>Mumia zhuanghuii sp. nov. isolated from the intestinal contents of plateau pika (Ochotona curzoniae) in the Qinghai-Tibet plateau of China.</title>
        <authorList>
            <person name="Tian Z."/>
        </authorList>
    </citation>
    <scope>NUCLEOTIDE SEQUENCE [LARGE SCALE GENOMIC DNA]</scope>
    <source>
        <strain evidence="3">JCM 30598</strain>
    </source>
</reference>
<feature type="transmembrane region" description="Helical" evidence="1">
    <location>
        <begin position="36"/>
        <end position="54"/>
    </location>
</feature>
<comment type="caution">
    <text evidence="2">The sequence shown here is derived from an EMBL/GenBank/DDBJ whole genome shotgun (WGS) entry which is preliminary data.</text>
</comment>
<proteinExistence type="predicted"/>
<evidence type="ECO:0000313" key="2">
    <source>
        <dbReference type="EMBL" id="KAA9111530.1"/>
    </source>
</evidence>
<accession>A0A5J5J632</accession>
<evidence type="ECO:0000313" key="3">
    <source>
        <dbReference type="Proteomes" id="UP000325827"/>
    </source>
</evidence>
<evidence type="ECO:0000256" key="1">
    <source>
        <dbReference type="SAM" id="Phobius"/>
    </source>
</evidence>
<dbReference type="RefSeq" id="WP_150448298.1">
    <property type="nucleotide sequence ID" value="NZ_VYSA01000001.1"/>
</dbReference>
<keyword evidence="1" id="KW-1133">Transmembrane helix</keyword>
<protein>
    <submittedName>
        <fullName evidence="2">Uncharacterized protein</fullName>
    </submittedName>
</protein>
<keyword evidence="3" id="KW-1185">Reference proteome</keyword>
<feature type="transmembrane region" description="Helical" evidence="1">
    <location>
        <begin position="12"/>
        <end position="30"/>
    </location>
</feature>
<dbReference type="AlphaFoldDB" id="A0A5J5J632"/>
<keyword evidence="1" id="KW-0812">Transmembrane</keyword>
<keyword evidence="1" id="KW-0472">Membrane</keyword>
<sequence length="74" mass="7939">MTEERTGFPRGRIGWILGTVLLIALGALFGLIWGSLWLGLVLGAAIGIGWLIAYESWRGRTAGLDDPDDNGAQL</sequence>
<organism evidence="2 3">
    <name type="scientific">Microbacterium rhizomatis</name>
    <dbReference type="NCBI Taxonomy" id="1631477"/>
    <lineage>
        <taxon>Bacteria</taxon>
        <taxon>Bacillati</taxon>
        <taxon>Actinomycetota</taxon>
        <taxon>Actinomycetes</taxon>
        <taxon>Micrococcales</taxon>
        <taxon>Microbacteriaceae</taxon>
        <taxon>Microbacterium</taxon>
    </lineage>
</organism>
<name>A0A5J5J632_9MICO</name>
<dbReference type="Proteomes" id="UP000325827">
    <property type="component" value="Unassembled WGS sequence"/>
</dbReference>
<gene>
    <name evidence="2" type="ORF">F6B43_08190</name>
</gene>